<dbReference type="InterPro" id="IPR010997">
    <property type="entry name" value="HRDC-like_sf"/>
</dbReference>
<evidence type="ECO:0000259" key="1">
    <source>
        <dbReference type="PROSITE" id="PS50967"/>
    </source>
</evidence>
<feature type="domain" description="HRDC" evidence="1">
    <location>
        <begin position="231"/>
        <end position="310"/>
    </location>
</feature>
<dbReference type="InterPro" id="IPR036397">
    <property type="entry name" value="RNaseH_sf"/>
</dbReference>
<evidence type="ECO:0000313" key="2">
    <source>
        <dbReference type="EMBL" id="TQE96221.1"/>
    </source>
</evidence>
<dbReference type="SMART" id="SM00341">
    <property type="entry name" value="HRDC"/>
    <property type="match status" value="2"/>
</dbReference>
<dbReference type="Pfam" id="PF01612">
    <property type="entry name" value="DNA_pol_A_exo1"/>
    <property type="match status" value="1"/>
</dbReference>
<gene>
    <name evidence="2" type="ORF">FKZ61_09080</name>
</gene>
<evidence type="ECO:0000313" key="3">
    <source>
        <dbReference type="Proteomes" id="UP000317371"/>
    </source>
</evidence>
<dbReference type="InParanoid" id="A0A540VHP5"/>
<dbReference type="GO" id="GO:0006139">
    <property type="term" value="P:nucleobase-containing compound metabolic process"/>
    <property type="evidence" value="ECO:0007669"/>
    <property type="project" value="InterPro"/>
</dbReference>
<dbReference type="Gene3D" id="1.10.150.80">
    <property type="entry name" value="HRDC domain"/>
    <property type="match status" value="2"/>
</dbReference>
<dbReference type="PANTHER" id="PTHR47649">
    <property type="entry name" value="RIBONUCLEASE D"/>
    <property type="match status" value="1"/>
</dbReference>
<dbReference type="PANTHER" id="PTHR47649:SF1">
    <property type="entry name" value="RIBONUCLEASE D"/>
    <property type="match status" value="1"/>
</dbReference>
<dbReference type="SMART" id="SM00474">
    <property type="entry name" value="35EXOc"/>
    <property type="match status" value="1"/>
</dbReference>
<dbReference type="GO" id="GO:0000166">
    <property type="term" value="F:nucleotide binding"/>
    <property type="evidence" value="ECO:0007669"/>
    <property type="project" value="InterPro"/>
</dbReference>
<sequence length="395" mass="45555">MDKQQILNLRRVGNPVLVYSQDTFEQMLHHLSEQPRLALDTESDSLFSYYAKICLIQITTYTHPDGDPTQVTDYLVDPLRFSRLDGLAALLREKEVEVVMHAAENDILVLQREYDFTFRRIFDTQLAARILGWRRVGLAAILEEHFGVVSNKRMQRTNWGKRPLTPEQIAYAQMDTHYLLALRELLASRLQASNRWEEAQEAFQQLTQLDFRERNTPERTFWQTREARQLPREATGVFQALWEWREREAQQQDRPPFKVLQNQALARLATEQPTSLAGLRACGLSQHQVRRYGQTLLSLIQQARSRPLPPLPTSAPRPEESLDAQTLTRFDALRQWRSNVAAERGVDPDIVFPNTVLLEIARHAPSTLEELAEVEGVGPWKLQTYGPAILQILGN</sequence>
<dbReference type="CDD" id="cd06142">
    <property type="entry name" value="RNaseD_exo"/>
    <property type="match status" value="1"/>
</dbReference>
<dbReference type="InterPro" id="IPR002562">
    <property type="entry name" value="3'-5'_exonuclease_dom"/>
</dbReference>
<protein>
    <recommendedName>
        <fullName evidence="1">HRDC domain-containing protein</fullName>
    </recommendedName>
</protein>
<dbReference type="InterPro" id="IPR051086">
    <property type="entry name" value="RNase_D-like"/>
</dbReference>
<accession>A0A540VHP5</accession>
<feature type="domain" description="HRDC" evidence="1">
    <location>
        <begin position="323"/>
        <end position="395"/>
    </location>
</feature>
<dbReference type="InterPro" id="IPR002121">
    <property type="entry name" value="HRDC_dom"/>
</dbReference>
<dbReference type="AlphaFoldDB" id="A0A540VHP5"/>
<dbReference type="InterPro" id="IPR044876">
    <property type="entry name" value="HRDC_dom_sf"/>
</dbReference>
<dbReference type="GO" id="GO:0008408">
    <property type="term" value="F:3'-5' exonuclease activity"/>
    <property type="evidence" value="ECO:0007669"/>
    <property type="project" value="InterPro"/>
</dbReference>
<dbReference type="SUPFAM" id="SSF53098">
    <property type="entry name" value="Ribonuclease H-like"/>
    <property type="match status" value="1"/>
</dbReference>
<proteinExistence type="predicted"/>
<organism evidence="2 3">
    <name type="scientific">Litorilinea aerophila</name>
    <dbReference type="NCBI Taxonomy" id="1204385"/>
    <lineage>
        <taxon>Bacteria</taxon>
        <taxon>Bacillati</taxon>
        <taxon>Chloroflexota</taxon>
        <taxon>Caldilineae</taxon>
        <taxon>Caldilineales</taxon>
        <taxon>Caldilineaceae</taxon>
        <taxon>Litorilinea</taxon>
    </lineage>
</organism>
<name>A0A540VHP5_9CHLR</name>
<dbReference type="SUPFAM" id="SSF47819">
    <property type="entry name" value="HRDC-like"/>
    <property type="match status" value="2"/>
</dbReference>
<dbReference type="GO" id="GO:0003676">
    <property type="term" value="F:nucleic acid binding"/>
    <property type="evidence" value="ECO:0007669"/>
    <property type="project" value="InterPro"/>
</dbReference>
<dbReference type="PROSITE" id="PS50967">
    <property type="entry name" value="HRDC"/>
    <property type="match status" value="2"/>
</dbReference>
<dbReference type="OrthoDB" id="144122at2"/>
<keyword evidence="3" id="KW-1185">Reference proteome</keyword>
<reference evidence="2 3" key="1">
    <citation type="submission" date="2019-06" db="EMBL/GenBank/DDBJ databases">
        <title>Genome sequence of Litorilinea aerophila BAA-2444.</title>
        <authorList>
            <person name="Maclea K.S."/>
            <person name="Maurais E.G."/>
            <person name="Iannazzi L.C."/>
        </authorList>
    </citation>
    <scope>NUCLEOTIDE SEQUENCE [LARGE SCALE GENOMIC DNA]</scope>
    <source>
        <strain evidence="2 3">ATCC BAA-2444</strain>
    </source>
</reference>
<dbReference type="Proteomes" id="UP000317371">
    <property type="component" value="Unassembled WGS sequence"/>
</dbReference>
<dbReference type="Pfam" id="PF00570">
    <property type="entry name" value="HRDC"/>
    <property type="match status" value="2"/>
</dbReference>
<dbReference type="Gene3D" id="3.30.420.10">
    <property type="entry name" value="Ribonuclease H-like superfamily/Ribonuclease H"/>
    <property type="match status" value="1"/>
</dbReference>
<dbReference type="EMBL" id="VIGC01000009">
    <property type="protein sequence ID" value="TQE96221.1"/>
    <property type="molecule type" value="Genomic_DNA"/>
</dbReference>
<comment type="caution">
    <text evidence="2">The sequence shown here is derived from an EMBL/GenBank/DDBJ whole genome shotgun (WGS) entry which is preliminary data.</text>
</comment>
<dbReference type="InterPro" id="IPR012337">
    <property type="entry name" value="RNaseH-like_sf"/>
</dbReference>